<organism evidence="3 4">
    <name type="scientific">Pseudomonas zhanjiangensis</name>
    <dbReference type="NCBI Taxonomy" id="3239015"/>
    <lineage>
        <taxon>Bacteria</taxon>
        <taxon>Pseudomonadati</taxon>
        <taxon>Pseudomonadota</taxon>
        <taxon>Gammaproteobacteria</taxon>
        <taxon>Pseudomonadales</taxon>
        <taxon>Pseudomonadaceae</taxon>
        <taxon>Pseudomonas</taxon>
    </lineage>
</organism>
<dbReference type="InterPro" id="IPR004107">
    <property type="entry name" value="Integrase_SAM-like_N"/>
</dbReference>
<name>A0ABV3YTP0_9PSED</name>
<keyword evidence="4" id="KW-1185">Reference proteome</keyword>
<accession>A0ABV3YTP0</accession>
<evidence type="ECO:0000313" key="3">
    <source>
        <dbReference type="EMBL" id="MEX6502665.1"/>
    </source>
</evidence>
<keyword evidence="1" id="KW-0238">DNA-binding</keyword>
<evidence type="ECO:0000313" key="4">
    <source>
        <dbReference type="Proteomes" id="UP001560296"/>
    </source>
</evidence>
<dbReference type="Proteomes" id="UP001560296">
    <property type="component" value="Unassembled WGS sequence"/>
</dbReference>
<sequence>MGAAEVESFLSDLAVGRHVSASTQNQAWAAPLFSIASCPGWGDISGKGTWIARRRRRWRLDGRQGQGAGAVPEPR</sequence>
<dbReference type="InterPro" id="IPR010998">
    <property type="entry name" value="Integrase_recombinase_N"/>
</dbReference>
<proteinExistence type="predicted"/>
<protein>
    <recommendedName>
        <fullName evidence="2">Integrase SAM-like N-terminal domain-containing protein</fullName>
    </recommendedName>
</protein>
<evidence type="ECO:0000259" key="2">
    <source>
        <dbReference type="Pfam" id="PF13495"/>
    </source>
</evidence>
<feature type="domain" description="Integrase SAM-like N-terminal" evidence="2">
    <location>
        <begin position="1"/>
        <end position="32"/>
    </location>
</feature>
<dbReference type="Pfam" id="PF13495">
    <property type="entry name" value="Phage_int_SAM_4"/>
    <property type="match status" value="1"/>
</dbReference>
<dbReference type="EMBL" id="JBFTEG010000007">
    <property type="protein sequence ID" value="MEX6502665.1"/>
    <property type="molecule type" value="Genomic_DNA"/>
</dbReference>
<comment type="caution">
    <text evidence="3">The sequence shown here is derived from an EMBL/GenBank/DDBJ whole genome shotgun (WGS) entry which is preliminary data.</text>
</comment>
<dbReference type="Gene3D" id="1.10.150.130">
    <property type="match status" value="1"/>
</dbReference>
<reference evidence="3 4" key="1">
    <citation type="submission" date="2024-07" db="EMBL/GenBank/DDBJ databases">
        <authorList>
            <person name="Li M."/>
        </authorList>
    </citation>
    <scope>NUCLEOTIDE SEQUENCE [LARGE SCALE GENOMIC DNA]</scope>
    <source>
        <strain evidence="3 4">25A3E</strain>
    </source>
</reference>
<dbReference type="RefSeq" id="WP_369287637.1">
    <property type="nucleotide sequence ID" value="NZ_JBFTEG010000007.1"/>
</dbReference>
<gene>
    <name evidence="3" type="ORF">AB5S05_11365</name>
</gene>
<evidence type="ECO:0000256" key="1">
    <source>
        <dbReference type="ARBA" id="ARBA00023125"/>
    </source>
</evidence>